<gene>
    <name evidence="3" type="ORF">EAE32_05780</name>
</gene>
<evidence type="ECO:0000313" key="4">
    <source>
        <dbReference type="Proteomes" id="UP000277871"/>
    </source>
</evidence>
<proteinExistence type="predicted"/>
<keyword evidence="2" id="KW-0472">Membrane</keyword>
<feature type="transmembrane region" description="Helical" evidence="2">
    <location>
        <begin position="68"/>
        <end position="89"/>
    </location>
</feature>
<keyword evidence="2" id="KW-1133">Transmembrane helix</keyword>
<feature type="region of interest" description="Disordered" evidence="1">
    <location>
        <begin position="160"/>
        <end position="190"/>
    </location>
</feature>
<evidence type="ECO:0000256" key="2">
    <source>
        <dbReference type="SAM" id="Phobius"/>
    </source>
</evidence>
<sequence length="190" mass="18751">MPPDDDAAHGLPHAASAPGAVDAAPAPGADTGPAGGYGRGVRSTAAAALLAGAAMTGVAYLVECGDPVRSALFGVGLVALSSAATALVSAQMFRGAPAATAPALAALYLLKVLALGWLLLVPGPPDWLVPGAFVTGALVALVAATAVSAVLARRVSNRQARLRPAPPGHAELSGVRDQEQPPHPRPEESA</sequence>
<protein>
    <submittedName>
        <fullName evidence="3">Uncharacterized protein</fullName>
    </submittedName>
</protein>
<dbReference type="AlphaFoldDB" id="A0A3L9LER2"/>
<name>A0A3L9LER2_9MICC</name>
<comment type="caution">
    <text evidence="3">The sequence shown here is derived from an EMBL/GenBank/DDBJ whole genome shotgun (WGS) entry which is preliminary data.</text>
</comment>
<keyword evidence="2" id="KW-0812">Transmembrane</keyword>
<evidence type="ECO:0000313" key="3">
    <source>
        <dbReference type="EMBL" id="RLY94662.1"/>
    </source>
</evidence>
<accession>A0A3L9LER2</accession>
<organism evidence="3 4">
    <name type="scientific">Kocuria tytonicola</name>
    <dbReference type="NCBI Taxonomy" id="2055946"/>
    <lineage>
        <taxon>Bacteria</taxon>
        <taxon>Bacillati</taxon>
        <taxon>Actinomycetota</taxon>
        <taxon>Actinomycetes</taxon>
        <taxon>Micrococcales</taxon>
        <taxon>Micrococcaceae</taxon>
        <taxon>Kocuria</taxon>
    </lineage>
</organism>
<dbReference type="Proteomes" id="UP000277871">
    <property type="component" value="Unassembled WGS sequence"/>
</dbReference>
<feature type="transmembrane region" description="Helical" evidence="2">
    <location>
        <begin position="127"/>
        <end position="152"/>
    </location>
</feature>
<evidence type="ECO:0000256" key="1">
    <source>
        <dbReference type="SAM" id="MobiDB-lite"/>
    </source>
</evidence>
<feature type="compositionally biased region" description="Basic and acidic residues" evidence="1">
    <location>
        <begin position="174"/>
        <end position="190"/>
    </location>
</feature>
<feature type="transmembrane region" description="Helical" evidence="2">
    <location>
        <begin position="101"/>
        <end position="121"/>
    </location>
</feature>
<keyword evidence="4" id="KW-1185">Reference proteome</keyword>
<reference evidence="3 4" key="1">
    <citation type="submission" date="2018-10" db="EMBL/GenBank/DDBJ databases">
        <title>Kocuria tytonicola, new bacteria from the preen glands of American barn owls (Tyto furcata).</title>
        <authorList>
            <person name="Braun M.S."/>
            <person name="Wang E."/>
            <person name="Zimmermann S."/>
            <person name="Boutin S."/>
            <person name="Wagner H."/>
            <person name="Wink M."/>
        </authorList>
    </citation>
    <scope>NUCLEOTIDE SEQUENCE [LARGE SCALE GENOMIC DNA]</scope>
    <source>
        <strain evidence="3 4">473</strain>
    </source>
</reference>
<dbReference type="RefSeq" id="WP_121846188.1">
    <property type="nucleotide sequence ID" value="NZ_PHOA01000058.1"/>
</dbReference>
<dbReference type="EMBL" id="RDEX01000001">
    <property type="protein sequence ID" value="RLY94662.1"/>
    <property type="molecule type" value="Genomic_DNA"/>
</dbReference>